<dbReference type="Pfam" id="PF00280">
    <property type="entry name" value="potato_inhibit"/>
    <property type="match status" value="1"/>
</dbReference>
<keyword evidence="5" id="KW-1185">Reference proteome</keyword>
<dbReference type="SUPFAM" id="SSF54654">
    <property type="entry name" value="CI-2 family of serine protease inhibitors"/>
    <property type="match status" value="1"/>
</dbReference>
<keyword evidence="3" id="KW-0722">Serine protease inhibitor</keyword>
<name>A0ABS8RZ52_DATST</name>
<evidence type="ECO:0008006" key="6">
    <source>
        <dbReference type="Google" id="ProtNLM"/>
    </source>
</evidence>
<proteinExistence type="inferred from homology"/>
<comment type="caution">
    <text evidence="4">The sequence shown here is derived from an EMBL/GenBank/DDBJ whole genome shotgun (WGS) entry which is preliminary data.</text>
</comment>
<sequence length="69" mass="7558">MLQSCVTLPRCKRSSLKYPPCEQGCDCTGNSCKVPGDPTPYEWPELIGVEIMKAKATVERTNPTALASR</sequence>
<evidence type="ECO:0000256" key="1">
    <source>
        <dbReference type="ARBA" id="ARBA00008210"/>
    </source>
</evidence>
<comment type="similarity">
    <text evidence="1">Belongs to the protease inhibitor I13 (potato type I serine protease inhibitor) family.</text>
</comment>
<reference evidence="4 5" key="1">
    <citation type="journal article" date="2021" name="BMC Genomics">
        <title>Datura genome reveals duplications of psychoactive alkaloid biosynthetic genes and high mutation rate following tissue culture.</title>
        <authorList>
            <person name="Rajewski A."/>
            <person name="Carter-House D."/>
            <person name="Stajich J."/>
            <person name="Litt A."/>
        </authorList>
    </citation>
    <scope>NUCLEOTIDE SEQUENCE [LARGE SCALE GENOMIC DNA]</scope>
    <source>
        <strain evidence="4">AR-01</strain>
    </source>
</reference>
<evidence type="ECO:0000313" key="4">
    <source>
        <dbReference type="EMBL" id="MCD7452116.1"/>
    </source>
</evidence>
<dbReference type="InterPro" id="IPR036354">
    <property type="entry name" value="Prot_inh_pot1_sf"/>
</dbReference>
<organism evidence="4 5">
    <name type="scientific">Datura stramonium</name>
    <name type="common">Jimsonweed</name>
    <name type="synonym">Common thornapple</name>
    <dbReference type="NCBI Taxonomy" id="4076"/>
    <lineage>
        <taxon>Eukaryota</taxon>
        <taxon>Viridiplantae</taxon>
        <taxon>Streptophyta</taxon>
        <taxon>Embryophyta</taxon>
        <taxon>Tracheophyta</taxon>
        <taxon>Spermatophyta</taxon>
        <taxon>Magnoliopsida</taxon>
        <taxon>eudicotyledons</taxon>
        <taxon>Gunneridae</taxon>
        <taxon>Pentapetalae</taxon>
        <taxon>asterids</taxon>
        <taxon>lamiids</taxon>
        <taxon>Solanales</taxon>
        <taxon>Solanaceae</taxon>
        <taxon>Solanoideae</taxon>
        <taxon>Datureae</taxon>
        <taxon>Datura</taxon>
    </lineage>
</organism>
<accession>A0ABS8RZ52</accession>
<gene>
    <name evidence="4" type="ORF">HAX54_015033</name>
</gene>
<evidence type="ECO:0000256" key="3">
    <source>
        <dbReference type="ARBA" id="ARBA00022900"/>
    </source>
</evidence>
<dbReference type="Proteomes" id="UP000823775">
    <property type="component" value="Unassembled WGS sequence"/>
</dbReference>
<evidence type="ECO:0000256" key="2">
    <source>
        <dbReference type="ARBA" id="ARBA00022690"/>
    </source>
</evidence>
<dbReference type="EMBL" id="JACEIK010000195">
    <property type="protein sequence ID" value="MCD7452116.1"/>
    <property type="molecule type" value="Genomic_DNA"/>
</dbReference>
<protein>
    <recommendedName>
        <fullName evidence="6">WAP domain-containing protein</fullName>
    </recommendedName>
</protein>
<dbReference type="Gene3D" id="3.30.10.10">
    <property type="entry name" value="Trypsin Inhibitor V, subunit A"/>
    <property type="match status" value="1"/>
</dbReference>
<keyword evidence="2" id="KW-0646">Protease inhibitor</keyword>
<evidence type="ECO:0000313" key="5">
    <source>
        <dbReference type="Proteomes" id="UP000823775"/>
    </source>
</evidence>
<dbReference type="InterPro" id="IPR000864">
    <property type="entry name" value="Prot_inh_pot1"/>
</dbReference>